<sequence>MNIAFYAPLKSPHHPVPSGDRLMARQLMAALTLAGHKVTVVSELRSFLPSADSATEARDREAEQEIGRISGLWAASGTPDLWVSYHPYYKAPDLLGPALCRRFDIPYMTAETSYSGRRNVGCWAQAQERVLDGGRLAAANICFTERDRAGLAQAAPDARLVRLAPFIDPQPYLVRSPEPEANHLMTVAMMRPGDKLSSYEALAAALRLILDLPWTLGIVGDGPAREQIERLFAGELANRVVWHGQKDRAEIADLLATAALYLWPGHGEAYGLAYLEAQAAGVPVVAEAVAGVPEAVADGRSGILTPPGDAKAYASAIASLLRDDQTRTRLAAGARRFVTEERAIGIIAGQLNDIVVRACEGQTE</sequence>
<dbReference type="GO" id="GO:0016757">
    <property type="term" value="F:glycosyltransferase activity"/>
    <property type="evidence" value="ECO:0007669"/>
    <property type="project" value="TreeGrafter"/>
</dbReference>
<organism evidence="1 2">
    <name type="scientific">Neorhizobium lilium</name>
    <dbReference type="NCBI Taxonomy" id="2503024"/>
    <lineage>
        <taxon>Bacteria</taxon>
        <taxon>Pseudomonadati</taxon>
        <taxon>Pseudomonadota</taxon>
        <taxon>Alphaproteobacteria</taxon>
        <taxon>Hyphomicrobiales</taxon>
        <taxon>Rhizobiaceae</taxon>
        <taxon>Rhizobium/Agrobacterium group</taxon>
        <taxon>Neorhizobium</taxon>
    </lineage>
</organism>
<proteinExistence type="predicted"/>
<dbReference type="Proteomes" id="UP000287687">
    <property type="component" value="Unassembled WGS sequence"/>
</dbReference>
<dbReference type="Gene3D" id="3.40.50.2000">
    <property type="entry name" value="Glycogen Phosphorylase B"/>
    <property type="match status" value="2"/>
</dbReference>
<dbReference type="PANTHER" id="PTHR45947:SF3">
    <property type="entry name" value="SULFOQUINOVOSYL TRANSFERASE SQD2"/>
    <property type="match status" value="1"/>
</dbReference>
<dbReference type="PANTHER" id="PTHR45947">
    <property type="entry name" value="SULFOQUINOVOSYL TRANSFERASE SQD2"/>
    <property type="match status" value="1"/>
</dbReference>
<name>A0A444LGQ2_9HYPH</name>
<dbReference type="AlphaFoldDB" id="A0A444LGQ2"/>
<dbReference type="RefSeq" id="WP_128444267.1">
    <property type="nucleotide sequence ID" value="NZ_SBIP01000003.1"/>
</dbReference>
<protein>
    <submittedName>
        <fullName evidence="1">Glycosyltransferase</fullName>
    </submittedName>
</protein>
<dbReference type="OrthoDB" id="5443996at2"/>
<dbReference type="Pfam" id="PF13692">
    <property type="entry name" value="Glyco_trans_1_4"/>
    <property type="match status" value="1"/>
</dbReference>
<evidence type="ECO:0000313" key="1">
    <source>
        <dbReference type="EMBL" id="RWX77352.1"/>
    </source>
</evidence>
<dbReference type="EMBL" id="SBIP01000003">
    <property type="protein sequence ID" value="RWX77352.1"/>
    <property type="molecule type" value="Genomic_DNA"/>
</dbReference>
<dbReference type="InterPro" id="IPR050194">
    <property type="entry name" value="Glycosyltransferase_grp1"/>
</dbReference>
<evidence type="ECO:0000313" key="2">
    <source>
        <dbReference type="Proteomes" id="UP000287687"/>
    </source>
</evidence>
<accession>A0A444LGQ2</accession>
<keyword evidence="1" id="KW-0808">Transferase</keyword>
<reference evidence="1 2" key="1">
    <citation type="submission" date="2019-01" db="EMBL/GenBank/DDBJ databases">
        <title>The draft genome of Rhizobium sp. 24NR.</title>
        <authorList>
            <person name="Liu L."/>
            <person name="Liang L."/>
            <person name="Shi S."/>
            <person name="Xu L."/>
            <person name="Wang X."/>
            <person name="Li L."/>
            <person name="Zhang X."/>
        </authorList>
    </citation>
    <scope>NUCLEOTIDE SEQUENCE [LARGE SCALE GENOMIC DNA]</scope>
    <source>
        <strain evidence="1 2">24NR</strain>
    </source>
</reference>
<dbReference type="CDD" id="cd03801">
    <property type="entry name" value="GT4_PimA-like"/>
    <property type="match status" value="1"/>
</dbReference>
<comment type="caution">
    <text evidence="1">The sequence shown here is derived from an EMBL/GenBank/DDBJ whole genome shotgun (WGS) entry which is preliminary data.</text>
</comment>
<keyword evidence="2" id="KW-1185">Reference proteome</keyword>
<dbReference type="SUPFAM" id="SSF53756">
    <property type="entry name" value="UDP-Glycosyltransferase/glycogen phosphorylase"/>
    <property type="match status" value="1"/>
</dbReference>
<gene>
    <name evidence="1" type="ORF">EPK99_16635</name>
</gene>